<feature type="compositionally biased region" description="Basic and acidic residues" evidence="1">
    <location>
        <begin position="246"/>
        <end position="268"/>
    </location>
</feature>
<protein>
    <submittedName>
        <fullName evidence="2">Uncharacterized protein</fullName>
    </submittedName>
</protein>
<keyword evidence="3" id="KW-1185">Reference proteome</keyword>
<proteinExistence type="predicted"/>
<dbReference type="GO" id="GO:0030246">
    <property type="term" value="F:carbohydrate binding"/>
    <property type="evidence" value="ECO:0007669"/>
    <property type="project" value="InterPro"/>
</dbReference>
<evidence type="ECO:0000256" key="1">
    <source>
        <dbReference type="SAM" id="MobiDB-lite"/>
    </source>
</evidence>
<dbReference type="PANTHER" id="PTHR12239:SF41">
    <property type="entry name" value="MEMBRANE ASSOCIATED PROTEIN, PUTATIVE-RELATED"/>
    <property type="match status" value="1"/>
</dbReference>
<accession>B0EJQ9</accession>
<feature type="region of interest" description="Disordered" evidence="1">
    <location>
        <begin position="149"/>
        <end position="228"/>
    </location>
</feature>
<sequence length="468" mass="56505">MSISFKIHYVTVPDQVLFVVFDDGKEVPLTWTEGHYWVGNYNYEAPKHYTWHYVVRSYDSGKNLREEEIIGTREHDFVSKAQVHDWWFYPWLTEIVEDPSEKELKETEERLKREAEEAERKRKEEEEERLRKEEEERLRKEEEEERLRKEEEEERLRKEEEERQKKEEEERLRKEEEERLRKEEEERLRKEEEERLKREAEEAERKRKEEEERLRKEEEERLRKEEEERLRKEEEERLRKEEEERKKKEEEERLAAEEAERKRKELEAAKTPSPTPEEEKKKEKELKIRLCGSETNWDLFKMWTGKACCHVLYDSTVDEFTAEAFNECVGGNNSVIVFIHSQGYIFGSYTSVKIPEAGENGAEVKNDSKSFAFSFSNPYGHGAIRYICDEPETTLKLFPNNDSENVVEVHNFFTVKQEKDKCYISKNFEKSYNETSGRGALMFVRAVEPDTFPIDELIAVKLTFNKNR</sequence>
<dbReference type="InterPro" id="IPR013784">
    <property type="entry name" value="Carb-bd-like_fold"/>
</dbReference>
<dbReference type="PANTHER" id="PTHR12239">
    <property type="entry name" value="PROTEIN CBG20215-RELATED"/>
    <property type="match status" value="1"/>
</dbReference>
<dbReference type="GeneID" id="5883519"/>
<gene>
    <name evidence="2" type="ORF">EDI_065550</name>
</gene>
<name>B0EJQ9_ENTDS</name>
<dbReference type="KEGG" id="edi:EDI_065550"/>
<dbReference type="Proteomes" id="UP000008076">
    <property type="component" value="Unassembled WGS sequence"/>
</dbReference>
<dbReference type="EMBL" id="DS549599">
    <property type="protein sequence ID" value="EDR25229.1"/>
    <property type="molecule type" value="Genomic_DNA"/>
</dbReference>
<dbReference type="RefSeq" id="XP_001738437.1">
    <property type="nucleotide sequence ID" value="XM_001738385.1"/>
</dbReference>
<dbReference type="AlphaFoldDB" id="B0EJQ9"/>
<dbReference type="eggNOG" id="ENOG502RSKI">
    <property type="taxonomic scope" value="Eukaryota"/>
</dbReference>
<evidence type="ECO:0000313" key="2">
    <source>
        <dbReference type="EMBL" id="EDR25229.1"/>
    </source>
</evidence>
<evidence type="ECO:0000313" key="3">
    <source>
        <dbReference type="Proteomes" id="UP000008076"/>
    </source>
</evidence>
<feature type="region of interest" description="Disordered" evidence="1">
    <location>
        <begin position="246"/>
        <end position="285"/>
    </location>
</feature>
<dbReference type="SUPFAM" id="SSF49452">
    <property type="entry name" value="Starch-binding domain-like"/>
    <property type="match status" value="1"/>
</dbReference>
<organism evidence="3">
    <name type="scientific">Entamoeba dispar (strain ATCC PRA-260 / SAW760)</name>
    <dbReference type="NCBI Taxonomy" id="370354"/>
    <lineage>
        <taxon>Eukaryota</taxon>
        <taxon>Amoebozoa</taxon>
        <taxon>Evosea</taxon>
        <taxon>Archamoebae</taxon>
        <taxon>Mastigamoebida</taxon>
        <taxon>Entamoebidae</taxon>
        <taxon>Entamoeba</taxon>
    </lineage>
</organism>
<reference evidence="3" key="1">
    <citation type="submission" date="2007-12" db="EMBL/GenBank/DDBJ databases">
        <title>Annotation of Entamoeba dispar SAW760.</title>
        <authorList>
            <person name="Lorenzi H."/>
            <person name="Inman J."/>
            <person name="Schobel S."/>
            <person name="Amedeo P."/>
            <person name="Caler E."/>
        </authorList>
    </citation>
    <scope>NUCLEOTIDE SEQUENCE [LARGE SCALE GENOMIC DNA]</scope>
    <source>
        <strain evidence="3">ATCC PRA-260 / SAW760</strain>
    </source>
</reference>
<dbReference type="OMA" id="YICDEPE"/>
<dbReference type="OrthoDB" id="30345at2759"/>
<dbReference type="VEuPathDB" id="AmoebaDB:EDI_065550"/>
<dbReference type="InterPro" id="IPR052293">
    <property type="entry name" value="SRRP"/>
</dbReference>